<keyword evidence="1" id="KW-0812">Transmembrane</keyword>
<reference evidence="3" key="1">
    <citation type="submission" date="2017-09" db="EMBL/GenBank/DDBJ databases">
        <title>Depth-based differentiation of microbial function through sediment-hosted aquifers and enrichment of novel symbionts in the deep terrestrial subsurface.</title>
        <authorList>
            <person name="Probst A.J."/>
            <person name="Ladd B."/>
            <person name="Jarett J.K."/>
            <person name="Geller-Mcgrath D.E."/>
            <person name="Sieber C.M.K."/>
            <person name="Emerson J.B."/>
            <person name="Anantharaman K."/>
            <person name="Thomas B.C."/>
            <person name="Malmstrom R."/>
            <person name="Stieglmeier M."/>
            <person name="Klingl A."/>
            <person name="Woyke T."/>
            <person name="Ryan C.M."/>
            <person name="Banfield J.F."/>
        </authorList>
    </citation>
    <scope>NUCLEOTIDE SEQUENCE [LARGE SCALE GENOMIC DNA]</scope>
</reference>
<dbReference type="Proteomes" id="UP000229098">
    <property type="component" value="Unassembled WGS sequence"/>
</dbReference>
<dbReference type="AlphaFoldDB" id="A0A2M8KVY7"/>
<dbReference type="EMBL" id="PFEF01000010">
    <property type="protein sequence ID" value="PJE64087.1"/>
    <property type="molecule type" value="Genomic_DNA"/>
</dbReference>
<evidence type="ECO:0000256" key="1">
    <source>
        <dbReference type="SAM" id="Phobius"/>
    </source>
</evidence>
<proteinExistence type="predicted"/>
<evidence type="ECO:0000313" key="2">
    <source>
        <dbReference type="EMBL" id="PJE64087.1"/>
    </source>
</evidence>
<comment type="caution">
    <text evidence="2">The sequence shown here is derived from an EMBL/GenBank/DDBJ whole genome shotgun (WGS) entry which is preliminary data.</text>
</comment>
<gene>
    <name evidence="2" type="ORF">COU90_04425</name>
</gene>
<keyword evidence="1" id="KW-0472">Membrane</keyword>
<keyword evidence="1" id="KW-1133">Transmembrane helix</keyword>
<evidence type="ECO:0000313" key="3">
    <source>
        <dbReference type="Proteomes" id="UP000229098"/>
    </source>
</evidence>
<feature type="transmembrane region" description="Helical" evidence="1">
    <location>
        <begin position="55"/>
        <end position="76"/>
    </location>
</feature>
<organism evidence="2 3">
    <name type="scientific">Candidatus Ryanbacteria bacterium CG10_big_fil_rev_8_21_14_0_10_43_42</name>
    <dbReference type="NCBI Taxonomy" id="1974864"/>
    <lineage>
        <taxon>Bacteria</taxon>
        <taxon>Candidatus Ryaniibacteriota</taxon>
    </lineage>
</organism>
<sequence>MPNISKPRTDTIESVTLSAKERREMRAGLAHFLNTYAAHTYRFGWHAFFMFFRSFYGALGTAMGMVLIAGGISYAAESSLPGDVLYPIKVGGTERVRSWTAISYEANGAWNVTRADRRLQEAALLAVQGKLDSEKEADLTSRLQKHTEEATETIAHLQIEKQITAAANTSSRLESSLRLRGQILTQITEDRMDISGPMKGMLAVIKKDVTETTKVRTSLEEEIAEDVSDEGDIQKEEVEKKAKELKGALVAAWKHVKADSFHDALRRKAETFLVTAKDLADAGDAFLLAGEYGKAFTSYQKALRIAHAVSTFSEAKTDFAIDLNLEALIGEEDVIVADAVKPEKKEEKSTGTEK</sequence>
<protein>
    <submittedName>
        <fullName evidence="2">Uncharacterized protein</fullName>
    </submittedName>
</protein>
<accession>A0A2M8KVY7</accession>
<name>A0A2M8KVY7_9BACT</name>